<evidence type="ECO:0000313" key="1">
    <source>
        <dbReference type="EMBL" id="MBA0734506.1"/>
    </source>
</evidence>
<keyword evidence="2" id="KW-1185">Reference proteome</keyword>
<evidence type="ECO:0000313" key="2">
    <source>
        <dbReference type="Proteomes" id="UP000593579"/>
    </source>
</evidence>
<dbReference type="AlphaFoldDB" id="A0A7J9BE01"/>
<comment type="caution">
    <text evidence="1">The sequence shown here is derived from an EMBL/GenBank/DDBJ whole genome shotgun (WGS) entry which is preliminary data.</text>
</comment>
<sequence>MSQKLTGVIDLMSWLIICFNRHLDKNHQHNNIMKNRLTSC</sequence>
<dbReference type="EMBL" id="JABEZY010000002">
    <property type="protein sequence ID" value="MBA0734506.1"/>
    <property type="molecule type" value="Genomic_DNA"/>
</dbReference>
<proteinExistence type="predicted"/>
<dbReference type="Proteomes" id="UP000593579">
    <property type="component" value="Unassembled WGS sequence"/>
</dbReference>
<reference evidence="1 2" key="1">
    <citation type="journal article" date="2019" name="Genome Biol. Evol.">
        <title>Insights into the evolution of the New World diploid cottons (Gossypium, subgenus Houzingenia) based on genome sequencing.</title>
        <authorList>
            <person name="Grover C.E."/>
            <person name="Arick M.A. 2nd"/>
            <person name="Thrash A."/>
            <person name="Conover J.L."/>
            <person name="Sanders W.S."/>
            <person name="Peterson D.G."/>
            <person name="Frelichowski J.E."/>
            <person name="Scheffler J.A."/>
            <person name="Scheffler B.E."/>
            <person name="Wendel J.F."/>
        </authorList>
    </citation>
    <scope>NUCLEOTIDE SEQUENCE [LARGE SCALE GENOMIC DNA]</scope>
    <source>
        <strain evidence="1">5</strain>
        <tissue evidence="1">Leaf</tissue>
    </source>
</reference>
<gene>
    <name evidence="1" type="ORF">Gogos_018410</name>
</gene>
<accession>A0A7J9BE01</accession>
<protein>
    <submittedName>
        <fullName evidence="1">Uncharacterized protein</fullName>
    </submittedName>
</protein>
<organism evidence="1 2">
    <name type="scientific">Gossypium gossypioides</name>
    <name type="common">Mexican cotton</name>
    <name type="synonym">Selera gossypioides</name>
    <dbReference type="NCBI Taxonomy" id="34282"/>
    <lineage>
        <taxon>Eukaryota</taxon>
        <taxon>Viridiplantae</taxon>
        <taxon>Streptophyta</taxon>
        <taxon>Embryophyta</taxon>
        <taxon>Tracheophyta</taxon>
        <taxon>Spermatophyta</taxon>
        <taxon>Magnoliopsida</taxon>
        <taxon>eudicotyledons</taxon>
        <taxon>Gunneridae</taxon>
        <taxon>Pentapetalae</taxon>
        <taxon>rosids</taxon>
        <taxon>malvids</taxon>
        <taxon>Malvales</taxon>
        <taxon>Malvaceae</taxon>
        <taxon>Malvoideae</taxon>
        <taxon>Gossypium</taxon>
    </lineage>
</organism>
<name>A0A7J9BE01_GOSGO</name>